<keyword evidence="2" id="KW-1185">Reference proteome</keyword>
<protein>
    <recommendedName>
        <fullName evidence="3">Lipoprotein</fullName>
    </recommendedName>
</protein>
<evidence type="ECO:0008006" key="3">
    <source>
        <dbReference type="Google" id="ProtNLM"/>
    </source>
</evidence>
<accession>A0ABP3UEN9</accession>
<dbReference type="EMBL" id="BAAAGE010000004">
    <property type="protein sequence ID" value="GAA0728727.1"/>
    <property type="molecule type" value="Genomic_DNA"/>
</dbReference>
<gene>
    <name evidence="1" type="ORF">GCM10009430_38060</name>
</gene>
<dbReference type="RefSeq" id="WP_343913847.1">
    <property type="nucleotide sequence ID" value="NZ_BAAAGE010000004.1"/>
</dbReference>
<dbReference type="Proteomes" id="UP001501758">
    <property type="component" value="Unassembled WGS sequence"/>
</dbReference>
<name>A0ABP3UEN9_9FLAO</name>
<comment type="caution">
    <text evidence="1">The sequence shown here is derived from an EMBL/GenBank/DDBJ whole genome shotgun (WGS) entry which is preliminary data.</text>
</comment>
<organism evidence="1 2">
    <name type="scientific">Aquimarina litoralis</name>
    <dbReference type="NCBI Taxonomy" id="584605"/>
    <lineage>
        <taxon>Bacteria</taxon>
        <taxon>Pseudomonadati</taxon>
        <taxon>Bacteroidota</taxon>
        <taxon>Flavobacteriia</taxon>
        <taxon>Flavobacteriales</taxon>
        <taxon>Flavobacteriaceae</taxon>
        <taxon>Aquimarina</taxon>
    </lineage>
</organism>
<proteinExistence type="predicted"/>
<dbReference type="PROSITE" id="PS51257">
    <property type="entry name" value="PROKAR_LIPOPROTEIN"/>
    <property type="match status" value="1"/>
</dbReference>
<sequence length="329" mass="38281">MKKIIFLLVISIGIISCEKEETLIESVVSKDILTFPSKESFFETDVMLSQLSDKELLEWSRENNSNSLLIYENDFNIKEKEDVFRSIKAILNKDLMFKIGQKRIVLINDVFYELPDDYYMKSVNQLKGNVDNFKSIGETKNVVSPNNSEDSSLVLEDNSKANCYVTSLTHNEVHRRGYQKEFTRRNYRDFCGQGAVQPGNPRMKYFHELVSRYVKLYATEQHTLYIVSNILYYNGRKWRDAGEDHNVTVKVTDWSFLKPYHQYANCPRRTPVFINKTDSCKNGQVWTLIRLQESFIPANLNWGIKVEGTVTHSVNTDISSNTWVNSVSW</sequence>
<evidence type="ECO:0000313" key="1">
    <source>
        <dbReference type="EMBL" id="GAA0728727.1"/>
    </source>
</evidence>
<evidence type="ECO:0000313" key="2">
    <source>
        <dbReference type="Proteomes" id="UP001501758"/>
    </source>
</evidence>
<reference evidence="2" key="1">
    <citation type="journal article" date="2019" name="Int. J. Syst. Evol. Microbiol.">
        <title>The Global Catalogue of Microorganisms (GCM) 10K type strain sequencing project: providing services to taxonomists for standard genome sequencing and annotation.</title>
        <authorList>
            <consortium name="The Broad Institute Genomics Platform"/>
            <consortium name="The Broad Institute Genome Sequencing Center for Infectious Disease"/>
            <person name="Wu L."/>
            <person name="Ma J."/>
        </authorList>
    </citation>
    <scope>NUCLEOTIDE SEQUENCE [LARGE SCALE GENOMIC DNA]</scope>
    <source>
        <strain evidence="2">JCM 15974</strain>
    </source>
</reference>